<organism evidence="2 3">
    <name type="scientific">Chaetoceros tenuissimus</name>
    <dbReference type="NCBI Taxonomy" id="426638"/>
    <lineage>
        <taxon>Eukaryota</taxon>
        <taxon>Sar</taxon>
        <taxon>Stramenopiles</taxon>
        <taxon>Ochrophyta</taxon>
        <taxon>Bacillariophyta</taxon>
        <taxon>Coscinodiscophyceae</taxon>
        <taxon>Chaetocerotophycidae</taxon>
        <taxon>Chaetocerotales</taxon>
        <taxon>Chaetocerotaceae</taxon>
        <taxon>Chaetoceros</taxon>
    </lineage>
</organism>
<dbReference type="EMBL" id="BLLK01000069">
    <property type="protein sequence ID" value="GFH60414.1"/>
    <property type="molecule type" value="Genomic_DNA"/>
</dbReference>
<feature type="compositionally biased region" description="Basic and acidic residues" evidence="1">
    <location>
        <begin position="72"/>
        <end position="86"/>
    </location>
</feature>
<dbReference type="Gene3D" id="2.60.120.590">
    <property type="entry name" value="Alpha-ketoglutarate-dependent dioxygenase AlkB-like"/>
    <property type="match status" value="1"/>
</dbReference>
<feature type="compositionally biased region" description="Basic and acidic residues" evidence="1">
    <location>
        <begin position="379"/>
        <end position="421"/>
    </location>
</feature>
<sequence>MSSSPTQTDKENLLNQPLSAPRDRSENEPVKSRRERSRSRDRQEQDRRNDRHNAANKSTTGAFKYYEVVKAPPDEKLGDVKDDPRGNDPTTRITKKATGRGHGRNTESFDPASTLVRPDLRIQIGSPALETYNKPLKHDDVVIVPELFGPEENWDLYYKLVEEMREIQQESDKKENKGSEWISWHEGAHLISKNPKGSPTYNMIIDRLCEYFSIDKSKDVGTRFNWYRDSSDWKPFHHDSAAFNPQRARNQNITIGASFGATRELAFIRAKEYDNGEKCKLYFPQVNNGVFSFGRDANILWKHGVNALPPDEQDGKGRISIILWGLASKAIEEDGSPPLLGSDGRGPHANKGRHHNHRGGGRHNGRRDDRRHHHNDHRRQHDDRRGGHNHDDRRGGYNHHNDRRGPPPRHHDDRGYNGRRY</sequence>
<evidence type="ECO:0008006" key="4">
    <source>
        <dbReference type="Google" id="ProtNLM"/>
    </source>
</evidence>
<feature type="compositionally biased region" description="Basic residues" evidence="1">
    <location>
        <begin position="348"/>
        <end position="378"/>
    </location>
</feature>
<dbReference type="PANTHER" id="PTHR42256">
    <property type="entry name" value="OXOGLUTARATE/IRON-DEPENDENT DIOXYGENASE"/>
    <property type="match status" value="1"/>
</dbReference>
<dbReference type="AlphaFoldDB" id="A0AAD3D9R0"/>
<dbReference type="PANTHER" id="PTHR42256:SF1">
    <property type="entry name" value="FE2OG DIOXYGENASE DOMAIN-CONTAINING PROTEIN"/>
    <property type="match status" value="1"/>
</dbReference>
<name>A0AAD3D9R0_9STRA</name>
<reference evidence="2 3" key="1">
    <citation type="journal article" date="2021" name="Sci. Rep.">
        <title>The genome of the diatom Chaetoceros tenuissimus carries an ancient integrated fragment of an extant virus.</title>
        <authorList>
            <person name="Hongo Y."/>
            <person name="Kimura K."/>
            <person name="Takaki Y."/>
            <person name="Yoshida Y."/>
            <person name="Baba S."/>
            <person name="Kobayashi G."/>
            <person name="Nagasaki K."/>
            <person name="Hano T."/>
            <person name="Tomaru Y."/>
        </authorList>
    </citation>
    <scope>NUCLEOTIDE SEQUENCE [LARGE SCALE GENOMIC DNA]</scope>
    <source>
        <strain evidence="2 3">NIES-3715</strain>
    </source>
</reference>
<feature type="compositionally biased region" description="Polar residues" evidence="1">
    <location>
        <begin position="1"/>
        <end position="18"/>
    </location>
</feature>
<feature type="region of interest" description="Disordered" evidence="1">
    <location>
        <begin position="1"/>
        <end position="111"/>
    </location>
</feature>
<feature type="compositionally biased region" description="Basic residues" evidence="1">
    <location>
        <begin position="93"/>
        <end position="103"/>
    </location>
</feature>
<dbReference type="Proteomes" id="UP001054902">
    <property type="component" value="Unassembled WGS sequence"/>
</dbReference>
<dbReference type="InterPro" id="IPR037151">
    <property type="entry name" value="AlkB-like_sf"/>
</dbReference>
<feature type="region of interest" description="Disordered" evidence="1">
    <location>
        <begin position="335"/>
        <end position="421"/>
    </location>
</feature>
<evidence type="ECO:0000313" key="2">
    <source>
        <dbReference type="EMBL" id="GFH60414.1"/>
    </source>
</evidence>
<gene>
    <name evidence="2" type="ORF">CTEN210_16890</name>
</gene>
<comment type="caution">
    <text evidence="2">The sequence shown here is derived from an EMBL/GenBank/DDBJ whole genome shotgun (WGS) entry which is preliminary data.</text>
</comment>
<dbReference type="SUPFAM" id="SSF51197">
    <property type="entry name" value="Clavaminate synthase-like"/>
    <property type="match status" value="1"/>
</dbReference>
<evidence type="ECO:0000313" key="3">
    <source>
        <dbReference type="Proteomes" id="UP001054902"/>
    </source>
</evidence>
<keyword evidence="3" id="KW-1185">Reference proteome</keyword>
<accession>A0AAD3D9R0</accession>
<evidence type="ECO:0000256" key="1">
    <source>
        <dbReference type="SAM" id="MobiDB-lite"/>
    </source>
</evidence>
<proteinExistence type="predicted"/>
<protein>
    <recommendedName>
        <fullName evidence="4">Fe2OG dioxygenase domain-containing protein</fullName>
    </recommendedName>
</protein>
<feature type="compositionally biased region" description="Basic and acidic residues" evidence="1">
    <location>
        <begin position="21"/>
        <end position="53"/>
    </location>
</feature>